<feature type="compositionally biased region" description="Polar residues" evidence="3">
    <location>
        <begin position="302"/>
        <end position="315"/>
    </location>
</feature>
<name>A0A164ZEV9_DAUCS</name>
<dbReference type="InterPro" id="IPR044693">
    <property type="entry name" value="SGO_plant"/>
</dbReference>
<dbReference type="Gramene" id="KZM95826">
    <property type="protein sequence ID" value="KZM95826"/>
    <property type="gene ID" value="DCAR_019068"/>
</dbReference>
<dbReference type="AlphaFoldDB" id="A0A164ZEV9"/>
<evidence type="ECO:0000256" key="2">
    <source>
        <dbReference type="ARBA" id="ARBA00022829"/>
    </source>
</evidence>
<feature type="compositionally biased region" description="Polar residues" evidence="3">
    <location>
        <begin position="1"/>
        <end position="15"/>
    </location>
</feature>
<dbReference type="Pfam" id="PF07557">
    <property type="entry name" value="Shugoshin_C"/>
    <property type="match status" value="1"/>
</dbReference>
<reference evidence="5" key="1">
    <citation type="journal article" date="2016" name="Nat. Genet.">
        <title>A high-quality carrot genome assembly provides new insights into carotenoid accumulation and asterid genome evolution.</title>
        <authorList>
            <person name="Iorizzo M."/>
            <person name="Ellison S."/>
            <person name="Senalik D."/>
            <person name="Zeng P."/>
            <person name="Satapoomin P."/>
            <person name="Huang J."/>
            <person name="Bowman M."/>
            <person name="Iovene M."/>
            <person name="Sanseverino W."/>
            <person name="Cavagnaro P."/>
            <person name="Yildiz M."/>
            <person name="Macko-Podgorni A."/>
            <person name="Moranska E."/>
            <person name="Grzebelus E."/>
            <person name="Grzebelus D."/>
            <person name="Ashrafi H."/>
            <person name="Zheng Z."/>
            <person name="Cheng S."/>
            <person name="Spooner D."/>
            <person name="Van Deynze A."/>
            <person name="Simon P."/>
        </authorList>
    </citation>
    <scope>NUCLEOTIDE SEQUENCE [LARGE SCALE GENOMIC DNA]</scope>
    <source>
        <tissue evidence="5">Leaf</tissue>
    </source>
</reference>
<keyword evidence="2" id="KW-0159">Chromosome partition</keyword>
<evidence type="ECO:0000313" key="5">
    <source>
        <dbReference type="EMBL" id="KZM95826.1"/>
    </source>
</evidence>
<evidence type="ECO:0000259" key="4">
    <source>
        <dbReference type="Pfam" id="PF07557"/>
    </source>
</evidence>
<feature type="compositionally biased region" description="Basic and acidic residues" evidence="3">
    <location>
        <begin position="278"/>
        <end position="287"/>
    </location>
</feature>
<sequence>MSMNENLCAFNSTKSVIPPGNEKPRVRKSTEVFGSTERKRLANITNMQQQPRMSMIDEKSHIIPASTKEYIEKLKKENVALMKLLADRKLRVSLQKLQQQNLQLAQSNSQMLAELTVDKDRLKLLQHELGCKNGLLVAKGLELKEKDEALPSEKVGIEVKMLNEKLDSSQASRDNVKPININRRQLSKSLGSSTVKESKDRKADNKRQCVRRQSARLKSQESEPANDVSEVEPNSLASGPPHSNVMEEGVSKSSTLEINEERISGNKRIPVRSQSARFKSEEPKPAEDVFAIDSTGPVSGPNCDQMQDDVSTSICLSAEENDKATGNRRLSARRQSARVKSEEPEADKSFSKININDVSISACLSDENDSGEGKHAPNRESQDFGRPSFGRPSRQAAKKVNTYKEIPLNVKMRRSE</sequence>
<protein>
    <recommendedName>
        <fullName evidence="4">Shugoshin C-terminal domain-containing protein</fullName>
    </recommendedName>
</protein>
<dbReference type="OMA" id="ANTHMLA"/>
<dbReference type="PANTHER" id="PTHR34373:SF9">
    <property type="entry name" value="SHUGOSHIN 2"/>
    <property type="match status" value="1"/>
</dbReference>
<dbReference type="PANTHER" id="PTHR34373">
    <property type="entry name" value="SHUGOSHIN 2"/>
    <property type="match status" value="1"/>
</dbReference>
<dbReference type="GO" id="GO:0005634">
    <property type="term" value="C:nucleus"/>
    <property type="evidence" value="ECO:0007669"/>
    <property type="project" value="InterPro"/>
</dbReference>
<feature type="region of interest" description="Disordered" evidence="3">
    <location>
        <begin position="364"/>
        <end position="416"/>
    </location>
</feature>
<dbReference type="GO" id="GO:0034090">
    <property type="term" value="P:maintenance of meiotic sister chromatid cohesion"/>
    <property type="evidence" value="ECO:0007669"/>
    <property type="project" value="InterPro"/>
</dbReference>
<dbReference type="GO" id="GO:0000775">
    <property type="term" value="C:chromosome, centromeric region"/>
    <property type="evidence" value="ECO:0007669"/>
    <property type="project" value="InterPro"/>
</dbReference>
<evidence type="ECO:0000256" key="1">
    <source>
        <dbReference type="ARBA" id="ARBA00010845"/>
    </source>
</evidence>
<gene>
    <name evidence="5" type="ORF">DCAR_019068</name>
</gene>
<feature type="compositionally biased region" description="Basic and acidic residues" evidence="3">
    <location>
        <begin position="339"/>
        <end position="350"/>
    </location>
</feature>
<feature type="compositionally biased region" description="Polar residues" evidence="3">
    <location>
        <begin position="182"/>
        <end position="195"/>
    </location>
</feature>
<feature type="compositionally biased region" description="Basic and acidic residues" evidence="3">
    <location>
        <begin position="371"/>
        <end position="383"/>
    </location>
</feature>
<feature type="compositionally biased region" description="Basic and acidic residues" evidence="3">
    <location>
        <begin position="196"/>
        <end position="207"/>
    </location>
</feature>
<dbReference type="STRING" id="79200.A0A164ZEV9"/>
<comment type="caution">
    <text evidence="5">The sequence shown here is derived from an EMBL/GenBank/DDBJ whole genome shotgun (WGS) entry which is preliminary data.</text>
</comment>
<feature type="region of interest" description="Disordered" evidence="3">
    <location>
        <begin position="1"/>
        <end position="28"/>
    </location>
</feature>
<dbReference type="EMBL" id="LNRQ01000005">
    <property type="protein sequence ID" value="KZM95826.1"/>
    <property type="molecule type" value="Genomic_DNA"/>
</dbReference>
<feature type="region of interest" description="Disordered" evidence="3">
    <location>
        <begin position="167"/>
        <end position="352"/>
    </location>
</feature>
<proteinExistence type="inferred from homology"/>
<accession>A0A164ZEV9</accession>
<dbReference type="GO" id="GO:0045144">
    <property type="term" value="P:meiotic sister chromatid segregation"/>
    <property type="evidence" value="ECO:0007669"/>
    <property type="project" value="InterPro"/>
</dbReference>
<organism evidence="5">
    <name type="scientific">Daucus carota subsp. sativus</name>
    <name type="common">Carrot</name>
    <dbReference type="NCBI Taxonomy" id="79200"/>
    <lineage>
        <taxon>Eukaryota</taxon>
        <taxon>Viridiplantae</taxon>
        <taxon>Streptophyta</taxon>
        <taxon>Embryophyta</taxon>
        <taxon>Tracheophyta</taxon>
        <taxon>Spermatophyta</taxon>
        <taxon>Magnoliopsida</taxon>
        <taxon>eudicotyledons</taxon>
        <taxon>Gunneridae</taxon>
        <taxon>Pentapetalae</taxon>
        <taxon>asterids</taxon>
        <taxon>campanulids</taxon>
        <taxon>Apiales</taxon>
        <taxon>Apiaceae</taxon>
        <taxon>Apioideae</taxon>
        <taxon>Scandiceae</taxon>
        <taxon>Daucinae</taxon>
        <taxon>Daucus</taxon>
        <taxon>Daucus sect. Daucus</taxon>
    </lineage>
</organism>
<comment type="similarity">
    <text evidence="1">Belongs to the shugoshin family.</text>
</comment>
<feature type="domain" description="Shugoshin C-terminal" evidence="4">
    <location>
        <begin position="390"/>
        <end position="414"/>
    </location>
</feature>
<dbReference type="InterPro" id="IPR011515">
    <property type="entry name" value="Shugoshin_C"/>
</dbReference>
<evidence type="ECO:0000256" key="3">
    <source>
        <dbReference type="SAM" id="MobiDB-lite"/>
    </source>
</evidence>